<keyword evidence="2" id="KW-1185">Reference proteome</keyword>
<reference evidence="1 2" key="1">
    <citation type="journal article" date="2015" name="Nat. Commun.">
        <title>Lucilia cuprina genome unlocks parasitic fly biology to underpin future interventions.</title>
        <authorList>
            <person name="Anstead C.A."/>
            <person name="Korhonen P.K."/>
            <person name="Young N.D."/>
            <person name="Hall R.S."/>
            <person name="Jex A.R."/>
            <person name="Murali S.C."/>
            <person name="Hughes D.S."/>
            <person name="Lee S.F."/>
            <person name="Perry T."/>
            <person name="Stroehlein A.J."/>
            <person name="Ansell B.R."/>
            <person name="Breugelmans B."/>
            <person name="Hofmann A."/>
            <person name="Qu J."/>
            <person name="Dugan S."/>
            <person name="Lee S.L."/>
            <person name="Chao H."/>
            <person name="Dinh H."/>
            <person name="Han Y."/>
            <person name="Doddapaneni H.V."/>
            <person name="Worley K.C."/>
            <person name="Muzny D.M."/>
            <person name="Ioannidis P."/>
            <person name="Waterhouse R.M."/>
            <person name="Zdobnov E.M."/>
            <person name="James P.J."/>
            <person name="Bagnall N.H."/>
            <person name="Kotze A.C."/>
            <person name="Gibbs R.A."/>
            <person name="Richards S."/>
            <person name="Batterham P."/>
            <person name="Gasser R.B."/>
        </authorList>
    </citation>
    <scope>NUCLEOTIDE SEQUENCE [LARGE SCALE GENOMIC DNA]</scope>
    <source>
        <strain evidence="1 2">LS</strain>
        <tissue evidence="1">Full body</tissue>
    </source>
</reference>
<evidence type="ECO:0000313" key="1">
    <source>
        <dbReference type="EMBL" id="KNC23205.1"/>
    </source>
</evidence>
<accession>A0A0L0BSZ9</accession>
<sequence length="201" mass="23393">MQSVRKLRLTPLNYWRQQYAIVLMSHTKAGYPIVLSLLDMGMYVVAVSPHFKQNEVLRHLLSNEHRQRYFTKQVDLHTIMSINMLIMELKLQVQQVKLFLCLIPQINECEKSDIFEKTSAALLQTILEVNDLGVGALCAAAKRHVIQEDYSHVWCIRFHHNEPDLVHDYLEYLMGLACAAPRNLNVNLVRQNENEKCDCME</sequence>
<proteinExistence type="predicted"/>
<name>A0A0L0BSZ9_LUCCU</name>
<evidence type="ECO:0000313" key="2">
    <source>
        <dbReference type="Proteomes" id="UP000037069"/>
    </source>
</evidence>
<protein>
    <submittedName>
        <fullName evidence="1">Uncharacterized protein</fullName>
    </submittedName>
</protein>
<dbReference type="EMBL" id="JRES01001388">
    <property type="protein sequence ID" value="KNC23205.1"/>
    <property type="molecule type" value="Genomic_DNA"/>
</dbReference>
<dbReference type="AlphaFoldDB" id="A0A0L0BSZ9"/>
<comment type="caution">
    <text evidence="1">The sequence shown here is derived from an EMBL/GenBank/DDBJ whole genome shotgun (WGS) entry which is preliminary data.</text>
</comment>
<dbReference type="Proteomes" id="UP000037069">
    <property type="component" value="Unassembled WGS sequence"/>
</dbReference>
<organism evidence="1 2">
    <name type="scientific">Lucilia cuprina</name>
    <name type="common">Green bottle fly</name>
    <name type="synonym">Australian sheep blowfly</name>
    <dbReference type="NCBI Taxonomy" id="7375"/>
    <lineage>
        <taxon>Eukaryota</taxon>
        <taxon>Metazoa</taxon>
        <taxon>Ecdysozoa</taxon>
        <taxon>Arthropoda</taxon>
        <taxon>Hexapoda</taxon>
        <taxon>Insecta</taxon>
        <taxon>Pterygota</taxon>
        <taxon>Neoptera</taxon>
        <taxon>Endopterygota</taxon>
        <taxon>Diptera</taxon>
        <taxon>Brachycera</taxon>
        <taxon>Muscomorpha</taxon>
        <taxon>Oestroidea</taxon>
        <taxon>Calliphoridae</taxon>
        <taxon>Luciliinae</taxon>
        <taxon>Lucilia</taxon>
    </lineage>
</organism>
<gene>
    <name evidence="1" type="ORF">FF38_00150</name>
</gene>